<reference evidence="1" key="2">
    <citation type="journal article" date="2023" name="IMA Fungus">
        <title>Comparative genomic study of the Penicillium genus elucidates a diverse pangenome and 15 lateral gene transfer events.</title>
        <authorList>
            <person name="Petersen C."/>
            <person name="Sorensen T."/>
            <person name="Nielsen M.R."/>
            <person name="Sondergaard T.E."/>
            <person name="Sorensen J.L."/>
            <person name="Fitzpatrick D.A."/>
            <person name="Frisvad J.C."/>
            <person name="Nielsen K.L."/>
        </authorList>
    </citation>
    <scope>NUCLEOTIDE SEQUENCE</scope>
    <source>
        <strain evidence="1">IBT 15544</strain>
    </source>
</reference>
<evidence type="ECO:0000313" key="1">
    <source>
        <dbReference type="EMBL" id="KAJ5211961.1"/>
    </source>
</evidence>
<comment type="caution">
    <text evidence="1">The sequence shown here is derived from an EMBL/GenBank/DDBJ whole genome shotgun (WGS) entry which is preliminary data.</text>
</comment>
<reference evidence="1" key="1">
    <citation type="submission" date="2022-12" db="EMBL/GenBank/DDBJ databases">
        <authorList>
            <person name="Petersen C."/>
        </authorList>
    </citation>
    <scope>NUCLEOTIDE SEQUENCE</scope>
    <source>
        <strain evidence="1">IBT 15544</strain>
    </source>
</reference>
<dbReference type="RefSeq" id="XP_058310131.1">
    <property type="nucleotide sequence ID" value="XM_058450669.1"/>
</dbReference>
<dbReference type="GeneID" id="83177970"/>
<organism evidence="1 2">
    <name type="scientific">Penicillium cinerascens</name>
    <dbReference type="NCBI Taxonomy" id="70096"/>
    <lineage>
        <taxon>Eukaryota</taxon>
        <taxon>Fungi</taxon>
        <taxon>Dikarya</taxon>
        <taxon>Ascomycota</taxon>
        <taxon>Pezizomycotina</taxon>
        <taxon>Eurotiomycetes</taxon>
        <taxon>Eurotiomycetidae</taxon>
        <taxon>Eurotiales</taxon>
        <taxon>Aspergillaceae</taxon>
        <taxon>Penicillium</taxon>
    </lineage>
</organism>
<evidence type="ECO:0000313" key="2">
    <source>
        <dbReference type="Proteomes" id="UP001150904"/>
    </source>
</evidence>
<gene>
    <name evidence="1" type="ORF">N7498_003607</name>
</gene>
<dbReference type="Proteomes" id="UP001150904">
    <property type="component" value="Unassembled WGS sequence"/>
</dbReference>
<dbReference type="OrthoDB" id="10027013at2759"/>
<dbReference type="EMBL" id="JAPQKR010000008">
    <property type="protein sequence ID" value="KAJ5211961.1"/>
    <property type="molecule type" value="Genomic_DNA"/>
</dbReference>
<keyword evidence="2" id="KW-1185">Reference proteome</keyword>
<dbReference type="Gene3D" id="3.40.50.150">
    <property type="entry name" value="Vaccinia Virus protein VP39"/>
    <property type="match status" value="1"/>
</dbReference>
<dbReference type="AlphaFoldDB" id="A0A9W9N2E0"/>
<accession>A0A9W9N2E0</accession>
<sequence>MALLLGAAYGASVVARMTLGAIEEYMRTWSSCHKWQQQFPHRKRRAEYECGEGDGIDQMMEPIREAEPGLRGEGSRNSVDWKGIEIDVEWGSALVLARKR</sequence>
<protein>
    <submittedName>
        <fullName evidence="1">Uncharacterized protein</fullName>
    </submittedName>
</protein>
<dbReference type="InterPro" id="IPR029063">
    <property type="entry name" value="SAM-dependent_MTases_sf"/>
</dbReference>
<name>A0A9W9N2E0_9EURO</name>
<proteinExistence type="predicted"/>